<reference evidence="2 3" key="1">
    <citation type="submission" date="2024-01" db="EMBL/GenBank/DDBJ databases">
        <title>The complete chloroplast genome sequence of Lithospermum erythrorhizon: insights into the phylogenetic relationship among Boraginaceae species and the maternal lineages of purple gromwells.</title>
        <authorList>
            <person name="Okada T."/>
            <person name="Watanabe K."/>
        </authorList>
    </citation>
    <scope>NUCLEOTIDE SEQUENCE [LARGE SCALE GENOMIC DNA]</scope>
</reference>
<dbReference type="SUPFAM" id="SSF52047">
    <property type="entry name" value="RNI-like"/>
    <property type="match status" value="1"/>
</dbReference>
<dbReference type="Proteomes" id="UP001454036">
    <property type="component" value="Unassembled WGS sequence"/>
</dbReference>
<evidence type="ECO:0000313" key="3">
    <source>
        <dbReference type="Proteomes" id="UP001454036"/>
    </source>
</evidence>
<dbReference type="SUPFAM" id="SSF81383">
    <property type="entry name" value="F-box domain"/>
    <property type="match status" value="1"/>
</dbReference>
<dbReference type="InterPro" id="IPR001810">
    <property type="entry name" value="F-box_dom"/>
</dbReference>
<keyword evidence="3" id="KW-1185">Reference proteome</keyword>
<organism evidence="2 3">
    <name type="scientific">Lithospermum erythrorhizon</name>
    <name type="common">Purple gromwell</name>
    <name type="synonym">Lithospermum officinale var. erythrorhizon</name>
    <dbReference type="NCBI Taxonomy" id="34254"/>
    <lineage>
        <taxon>Eukaryota</taxon>
        <taxon>Viridiplantae</taxon>
        <taxon>Streptophyta</taxon>
        <taxon>Embryophyta</taxon>
        <taxon>Tracheophyta</taxon>
        <taxon>Spermatophyta</taxon>
        <taxon>Magnoliopsida</taxon>
        <taxon>eudicotyledons</taxon>
        <taxon>Gunneridae</taxon>
        <taxon>Pentapetalae</taxon>
        <taxon>asterids</taxon>
        <taxon>lamiids</taxon>
        <taxon>Boraginales</taxon>
        <taxon>Boraginaceae</taxon>
        <taxon>Boraginoideae</taxon>
        <taxon>Lithospermeae</taxon>
        <taxon>Lithospermum</taxon>
    </lineage>
</organism>
<comment type="caution">
    <text evidence="2">The sequence shown here is derived from an EMBL/GenBank/DDBJ whole genome shotgun (WGS) entry which is preliminary data.</text>
</comment>
<dbReference type="PANTHER" id="PTHR13318">
    <property type="entry name" value="PARTNER OF PAIRED, ISOFORM B-RELATED"/>
    <property type="match status" value="1"/>
</dbReference>
<name>A0AAV3RWN3_LITER</name>
<gene>
    <name evidence="2" type="ORF">LIER_32328</name>
</gene>
<evidence type="ECO:0000313" key="2">
    <source>
        <dbReference type="EMBL" id="GAA0185040.1"/>
    </source>
</evidence>
<dbReference type="Pfam" id="PF00646">
    <property type="entry name" value="F-box"/>
    <property type="match status" value="1"/>
</dbReference>
<dbReference type="EMBL" id="BAABME010012369">
    <property type="protein sequence ID" value="GAA0185040.1"/>
    <property type="molecule type" value="Genomic_DNA"/>
</dbReference>
<evidence type="ECO:0000259" key="1">
    <source>
        <dbReference type="SMART" id="SM00256"/>
    </source>
</evidence>
<dbReference type="PANTHER" id="PTHR13318:SF77">
    <property type="entry name" value="F-BOX DOMAIN-CONTAINING PROTEIN"/>
    <property type="match status" value="1"/>
</dbReference>
<dbReference type="InterPro" id="IPR006553">
    <property type="entry name" value="Leu-rich_rpt_Cys-con_subtyp"/>
</dbReference>
<dbReference type="InterPro" id="IPR032675">
    <property type="entry name" value="LRR_dom_sf"/>
</dbReference>
<dbReference type="Gene3D" id="1.20.1280.50">
    <property type="match status" value="1"/>
</dbReference>
<proteinExistence type="predicted"/>
<sequence>MDTILCDELLLEIFNHLPPPPSPSLSLVSKRWRRLFRSSTTSLSLHLPSLSSSLCNFLSSHPYLSSLSLSITTTKTTTYVDQILVCVSNSCPNLKNFTFLSAHFTVLQIQSLPTSFYGLNGLNISLSRPICFSWLSQFGCLKSLSVLCTGKNDNSVEFDSMGDEMMMMKNIDGGLKLESVCLTGVKSGDFSLNWLWRNCKKVKTLKLKSCEGIGGTSYFSDFIKCLNNLQEVELRKSRTIVDVVLLNLIENCSSLNSLLVYDGGSRESLLQFITQSRCKMQKIDLRLPLDLDNSHLFAMAENFRGLVSLRFESCCLVTGEGLKTIGRALGSSLEELALISCDVVDKEPGLLATVGQCLKRLRILDLSYNEMLLDKEINLMLVSCNDLFELKLRGCPRLTNATTLSIAKSCKKLESVDIMFCSKIGVEAVELLLLSSPRLRLVAVEQNKLSDVARSRVSNYFIKVVV</sequence>
<dbReference type="InterPro" id="IPR036047">
    <property type="entry name" value="F-box-like_dom_sf"/>
</dbReference>
<dbReference type="SMART" id="SM00367">
    <property type="entry name" value="LRR_CC"/>
    <property type="match status" value="3"/>
</dbReference>
<dbReference type="GO" id="GO:0031146">
    <property type="term" value="P:SCF-dependent proteasomal ubiquitin-dependent protein catabolic process"/>
    <property type="evidence" value="ECO:0007669"/>
    <property type="project" value="TreeGrafter"/>
</dbReference>
<dbReference type="Gene3D" id="3.80.10.10">
    <property type="entry name" value="Ribonuclease Inhibitor"/>
    <property type="match status" value="1"/>
</dbReference>
<dbReference type="SMART" id="SM00256">
    <property type="entry name" value="FBOX"/>
    <property type="match status" value="1"/>
</dbReference>
<feature type="domain" description="F-box" evidence="1">
    <location>
        <begin position="5"/>
        <end position="45"/>
    </location>
</feature>
<dbReference type="AlphaFoldDB" id="A0AAV3RWN3"/>
<dbReference type="GO" id="GO:0019005">
    <property type="term" value="C:SCF ubiquitin ligase complex"/>
    <property type="evidence" value="ECO:0007669"/>
    <property type="project" value="TreeGrafter"/>
</dbReference>
<protein>
    <recommendedName>
        <fullName evidence="1">F-box domain-containing protein</fullName>
    </recommendedName>
</protein>
<accession>A0AAV3RWN3</accession>